<feature type="compositionally biased region" description="Basic and acidic residues" evidence="1">
    <location>
        <begin position="1"/>
        <end position="14"/>
    </location>
</feature>
<gene>
    <name evidence="2" type="ORF">FB382_003101</name>
</gene>
<proteinExistence type="predicted"/>
<comment type="caution">
    <text evidence="2">The sequence shown here is derived from an EMBL/GenBank/DDBJ whole genome shotgun (WGS) entry which is preliminary data.</text>
</comment>
<dbReference type="EMBL" id="JACGXA010000001">
    <property type="protein sequence ID" value="MBA8804810.1"/>
    <property type="molecule type" value="Genomic_DNA"/>
</dbReference>
<reference evidence="2 3" key="1">
    <citation type="submission" date="2020-07" db="EMBL/GenBank/DDBJ databases">
        <title>Sequencing the genomes of 1000 actinobacteria strains.</title>
        <authorList>
            <person name="Klenk H.-P."/>
        </authorList>
    </citation>
    <scope>NUCLEOTIDE SEQUENCE [LARGE SCALE GENOMIC DNA]</scope>
    <source>
        <strain evidence="2 3">DSM 21349</strain>
    </source>
</reference>
<dbReference type="Proteomes" id="UP000580910">
    <property type="component" value="Unassembled WGS sequence"/>
</dbReference>
<name>A0A7W3PAJ9_9ACTN</name>
<protein>
    <submittedName>
        <fullName evidence="2">Uncharacterized protein</fullName>
    </submittedName>
</protein>
<feature type="compositionally biased region" description="Basic and acidic residues" evidence="1">
    <location>
        <begin position="35"/>
        <end position="48"/>
    </location>
</feature>
<dbReference type="AlphaFoldDB" id="A0A7W3PAJ9"/>
<sequence length="80" mass="8571">MSDPKQVDETERPEGMGVSSERLGHTGPGQYDTSGLRDTRAKDPRVEEPEGPPEQSPGNPEDNPEGLAPKAGYPSVDPRS</sequence>
<evidence type="ECO:0000313" key="3">
    <source>
        <dbReference type="Proteomes" id="UP000580910"/>
    </source>
</evidence>
<evidence type="ECO:0000256" key="1">
    <source>
        <dbReference type="SAM" id="MobiDB-lite"/>
    </source>
</evidence>
<keyword evidence="3" id="KW-1185">Reference proteome</keyword>
<organism evidence="2 3">
    <name type="scientific">Nocardioides ginsengisegetis</name>
    <dbReference type="NCBI Taxonomy" id="661491"/>
    <lineage>
        <taxon>Bacteria</taxon>
        <taxon>Bacillati</taxon>
        <taxon>Actinomycetota</taxon>
        <taxon>Actinomycetes</taxon>
        <taxon>Propionibacteriales</taxon>
        <taxon>Nocardioidaceae</taxon>
        <taxon>Nocardioides</taxon>
    </lineage>
</organism>
<accession>A0A7W3PAJ9</accession>
<evidence type="ECO:0000313" key="2">
    <source>
        <dbReference type="EMBL" id="MBA8804810.1"/>
    </source>
</evidence>
<feature type="region of interest" description="Disordered" evidence="1">
    <location>
        <begin position="1"/>
        <end position="80"/>
    </location>
</feature>
<dbReference type="RefSeq" id="WP_182540621.1">
    <property type="nucleotide sequence ID" value="NZ_JACGXA010000001.1"/>
</dbReference>